<dbReference type="Pfam" id="PF05057">
    <property type="entry name" value="DUF676"/>
    <property type="match status" value="1"/>
</dbReference>
<dbReference type="Proteomes" id="UP000612899">
    <property type="component" value="Unassembled WGS sequence"/>
</dbReference>
<evidence type="ECO:0000313" key="3">
    <source>
        <dbReference type="EMBL" id="GIH07219.1"/>
    </source>
</evidence>
<sequence length="641" mass="68650">MSSLTKKLGWLAAVAGVAAALVGPATAAQASNASWTCGSASYPSANTAKITCSRIAGKIRIEAECWNLSGTSHYHAIGSSSRSTGTLTVTCSTGYEIDPPVIVPMADPFTGADFDGDGTTEFAVWRPSTGTWYSLGPGASTGGTAGDVPVPGDYDGDGFTERALWRPSNGTWYVPKLPNAVYGQAGDIPVAGDYNGDGIDERAVFRPSNGTWYVWGQNSVVYGQAGDIPVPGDYNGDGVDERAVFRPSNGTWYVWGQTSVVYGQAGDTPVPADYDGDGADERAVFRSATGVWFIFGSTAHTYGAASDIPVPGDYDDDGDADLAVFHPSTGEWFVKDRSVVQYGAAGDIPLNAPTALRARHSVKAPVPGRSDGNDRPVYFIHGYDFHGNGINAKGTYWDTVIAQYVTNTDAALPVANVVAYCYYTIDTNCDVKVPGDRSVPLLQRSKDLAWDIYDRYSSRGQAIDVVAHSMGGLLIRGALTGTAHQEPGFPPYLYVEDVVTISTPHLGTIGAAACSLGSTQCRDMFPGSAFLGWLDHAAQSHMATDWTVLGFMDDPVVDEDSAAPQAYAFQHKYIFDSQQFLPQVDAHMLMLDAPIGTYRYLYCDYDSIDCDVFDRSTFLHTSSGFTPIDLIRLGTYSNDSW</sequence>
<dbReference type="InterPro" id="IPR007751">
    <property type="entry name" value="DUF676_lipase-like"/>
</dbReference>
<keyword evidence="1" id="KW-0732">Signal</keyword>
<accession>A0A8J3QC55</accession>
<dbReference type="InterPro" id="IPR029058">
    <property type="entry name" value="AB_hydrolase_fold"/>
</dbReference>
<dbReference type="PANTHER" id="PTHR39431:SF1">
    <property type="entry name" value="FRPA_C-RELATED PROTEIN"/>
    <property type="match status" value="1"/>
</dbReference>
<name>A0A8J3QC55_9ACTN</name>
<evidence type="ECO:0000313" key="4">
    <source>
        <dbReference type="Proteomes" id="UP000612899"/>
    </source>
</evidence>
<dbReference type="AlphaFoldDB" id="A0A8J3QC55"/>
<keyword evidence="4" id="KW-1185">Reference proteome</keyword>
<feature type="signal peptide" evidence="1">
    <location>
        <begin position="1"/>
        <end position="27"/>
    </location>
</feature>
<dbReference type="PANTHER" id="PTHR39431">
    <property type="entry name" value="FRPA/C-RELATED PROTEIN"/>
    <property type="match status" value="1"/>
</dbReference>
<dbReference type="RefSeq" id="WP_203911014.1">
    <property type="nucleotide sequence ID" value="NZ_BONY01000034.1"/>
</dbReference>
<dbReference type="SUPFAM" id="SSF53474">
    <property type="entry name" value="alpha/beta-Hydrolases"/>
    <property type="match status" value="1"/>
</dbReference>
<protein>
    <recommendedName>
        <fullName evidence="2">DUF676 domain-containing protein</fullName>
    </recommendedName>
</protein>
<dbReference type="EMBL" id="BONY01000034">
    <property type="protein sequence ID" value="GIH07219.1"/>
    <property type="molecule type" value="Genomic_DNA"/>
</dbReference>
<proteinExistence type="predicted"/>
<dbReference type="InterPro" id="IPR028994">
    <property type="entry name" value="Integrin_alpha_N"/>
</dbReference>
<dbReference type="Gene3D" id="3.40.50.1820">
    <property type="entry name" value="alpha/beta hydrolase"/>
    <property type="match status" value="1"/>
</dbReference>
<organism evidence="3 4">
    <name type="scientific">Rhizocola hellebori</name>
    <dbReference type="NCBI Taxonomy" id="1392758"/>
    <lineage>
        <taxon>Bacteria</taxon>
        <taxon>Bacillati</taxon>
        <taxon>Actinomycetota</taxon>
        <taxon>Actinomycetes</taxon>
        <taxon>Micromonosporales</taxon>
        <taxon>Micromonosporaceae</taxon>
        <taxon>Rhizocola</taxon>
    </lineage>
</organism>
<reference evidence="3" key="1">
    <citation type="submission" date="2021-01" db="EMBL/GenBank/DDBJ databases">
        <title>Whole genome shotgun sequence of Rhizocola hellebori NBRC 109834.</title>
        <authorList>
            <person name="Komaki H."/>
            <person name="Tamura T."/>
        </authorList>
    </citation>
    <scope>NUCLEOTIDE SEQUENCE</scope>
    <source>
        <strain evidence="3">NBRC 109834</strain>
    </source>
</reference>
<feature type="domain" description="DUF676" evidence="2">
    <location>
        <begin position="394"/>
        <end position="514"/>
    </location>
</feature>
<gene>
    <name evidence="3" type="ORF">Rhe02_52860</name>
</gene>
<evidence type="ECO:0000259" key="2">
    <source>
        <dbReference type="Pfam" id="PF05057"/>
    </source>
</evidence>
<evidence type="ECO:0000256" key="1">
    <source>
        <dbReference type="SAM" id="SignalP"/>
    </source>
</evidence>
<comment type="caution">
    <text evidence="3">The sequence shown here is derived from an EMBL/GenBank/DDBJ whole genome shotgun (WGS) entry which is preliminary data.</text>
</comment>
<dbReference type="SUPFAM" id="SSF69318">
    <property type="entry name" value="Integrin alpha N-terminal domain"/>
    <property type="match status" value="1"/>
</dbReference>
<feature type="chain" id="PRO_5038513792" description="DUF676 domain-containing protein" evidence="1">
    <location>
        <begin position="28"/>
        <end position="641"/>
    </location>
</feature>